<dbReference type="PANTHER" id="PTHR11552:SF154">
    <property type="entry name" value="FI04917P"/>
    <property type="match status" value="1"/>
</dbReference>
<dbReference type="InterPro" id="IPR036188">
    <property type="entry name" value="FAD/NAD-bd_sf"/>
</dbReference>
<name>A0AAU9UFD9_EUPED</name>
<keyword evidence="2" id="KW-0274">FAD</keyword>
<gene>
    <name evidence="4" type="ORF">EEDITHA_LOCUS13194</name>
</gene>
<feature type="binding site" evidence="2">
    <location>
        <begin position="149"/>
        <end position="152"/>
    </location>
    <ligand>
        <name>FAD</name>
        <dbReference type="ChEBI" id="CHEBI:57692"/>
    </ligand>
</feature>
<dbReference type="Gene3D" id="3.50.50.60">
    <property type="entry name" value="FAD/NAD(P)-binding domain"/>
    <property type="match status" value="1"/>
</dbReference>
<comment type="cofactor">
    <cofactor evidence="2">
        <name>FAD</name>
        <dbReference type="ChEBI" id="CHEBI:57692"/>
    </cofactor>
</comment>
<evidence type="ECO:0000256" key="1">
    <source>
        <dbReference type="ARBA" id="ARBA00010790"/>
    </source>
</evidence>
<dbReference type="Proteomes" id="UP001153954">
    <property type="component" value="Unassembled WGS sequence"/>
</dbReference>
<accession>A0AAU9UFD9</accession>
<dbReference type="Gene3D" id="3.30.560.10">
    <property type="entry name" value="Glucose Oxidase, domain 3"/>
    <property type="match status" value="1"/>
</dbReference>
<dbReference type="PIRSF" id="PIRSF000137">
    <property type="entry name" value="Alcohol_oxidase"/>
    <property type="match status" value="1"/>
</dbReference>
<dbReference type="Pfam" id="PF05199">
    <property type="entry name" value="GMC_oxred_C"/>
    <property type="match status" value="1"/>
</dbReference>
<reference evidence="4" key="1">
    <citation type="submission" date="2022-03" db="EMBL/GenBank/DDBJ databases">
        <authorList>
            <person name="Tunstrom K."/>
        </authorList>
    </citation>
    <scope>NUCLEOTIDE SEQUENCE</scope>
</reference>
<dbReference type="AlphaFoldDB" id="A0AAU9UFD9"/>
<sequence>MIWQPVNLTTACPANSPLTACSPFGFIYLNLLVQLFGDSFDNKIQRHYPSIELGDNNDDYDFIVVGAGSAGCVVANRLSENPTWKVLLLEAGPEQPDVTLVPGLSTVLASSNIAWSYTTEPNGKSCLAYPGGRCSIGSGKTMGGSSSINSMVYIRGNRADYDGWAALGNEGWSYNDVLPFFKKSENNKNIEDLDKRYHGVAGEQYVSRFTYIDEPSLMMTKAFIERGLPLTDPNGPHQEGVSQSQVIAYLGERVSTNTAFIQPIRYRRKNLTVKVNSEALKILIDKNKRAHGLIYSYNGQIFTAFAKKEVIVSAGSLHSPKLLMLSGIGPKDHLEQLGIPVVQDLAVGENLHDHVTFSGVAIALSNKTATTVSEIEILKAAQDYAEMKTKRGPLSGHGSSSTVAFIKSDPNLIAPDVAYHCRDIYDWKEFFDDPLTAGRLQIFPKSFYNAVTPRIGHTSPNSRGILLLNSSNPYGPPLIYPNYFGDESDLIPIVKGMRFLLSLENTEAFRSTGSYFVREPMPACKDYVWGTDDYHVCLAKSYTSTTYHYVGTCKMGPKWDRKAVVDNKLRVYGVSGLRVIDASIMPFIVRGNTNAPSIMIGERGVDFVVKYWQQYSKY</sequence>
<evidence type="ECO:0000313" key="4">
    <source>
        <dbReference type="EMBL" id="CAH2098035.1"/>
    </source>
</evidence>
<evidence type="ECO:0000256" key="2">
    <source>
        <dbReference type="PIRSR" id="PIRSR000137-2"/>
    </source>
</evidence>
<dbReference type="SUPFAM" id="SSF54373">
    <property type="entry name" value="FAD-linked reductases, C-terminal domain"/>
    <property type="match status" value="1"/>
</dbReference>
<dbReference type="PROSITE" id="PS00624">
    <property type="entry name" value="GMC_OXRED_2"/>
    <property type="match status" value="1"/>
</dbReference>
<dbReference type="EMBL" id="CAKOGL010000019">
    <property type="protein sequence ID" value="CAH2098035.1"/>
    <property type="molecule type" value="Genomic_DNA"/>
</dbReference>
<organism evidence="4 5">
    <name type="scientific">Euphydryas editha</name>
    <name type="common">Edith's checkerspot</name>
    <dbReference type="NCBI Taxonomy" id="104508"/>
    <lineage>
        <taxon>Eukaryota</taxon>
        <taxon>Metazoa</taxon>
        <taxon>Ecdysozoa</taxon>
        <taxon>Arthropoda</taxon>
        <taxon>Hexapoda</taxon>
        <taxon>Insecta</taxon>
        <taxon>Pterygota</taxon>
        <taxon>Neoptera</taxon>
        <taxon>Endopterygota</taxon>
        <taxon>Lepidoptera</taxon>
        <taxon>Glossata</taxon>
        <taxon>Ditrysia</taxon>
        <taxon>Papilionoidea</taxon>
        <taxon>Nymphalidae</taxon>
        <taxon>Nymphalinae</taxon>
        <taxon>Euphydryas</taxon>
    </lineage>
</organism>
<dbReference type="GO" id="GO:0050660">
    <property type="term" value="F:flavin adenine dinucleotide binding"/>
    <property type="evidence" value="ECO:0007669"/>
    <property type="project" value="InterPro"/>
</dbReference>
<evidence type="ECO:0000259" key="3">
    <source>
        <dbReference type="PROSITE" id="PS00624"/>
    </source>
</evidence>
<dbReference type="PANTHER" id="PTHR11552">
    <property type="entry name" value="GLUCOSE-METHANOL-CHOLINE GMC OXIDOREDUCTASE"/>
    <property type="match status" value="1"/>
</dbReference>
<dbReference type="GO" id="GO:0016614">
    <property type="term" value="F:oxidoreductase activity, acting on CH-OH group of donors"/>
    <property type="evidence" value="ECO:0007669"/>
    <property type="project" value="InterPro"/>
</dbReference>
<dbReference type="SUPFAM" id="SSF51905">
    <property type="entry name" value="FAD/NAD(P)-binding domain"/>
    <property type="match status" value="1"/>
</dbReference>
<feature type="domain" description="Glucose-methanol-choline oxidoreductase N-terminal" evidence="3">
    <location>
        <begin position="315"/>
        <end position="329"/>
    </location>
</feature>
<dbReference type="Pfam" id="PF00732">
    <property type="entry name" value="GMC_oxred_N"/>
    <property type="match status" value="1"/>
</dbReference>
<dbReference type="InterPro" id="IPR000172">
    <property type="entry name" value="GMC_OxRdtase_N"/>
</dbReference>
<evidence type="ECO:0000313" key="5">
    <source>
        <dbReference type="Proteomes" id="UP001153954"/>
    </source>
</evidence>
<protein>
    <recommendedName>
        <fullName evidence="3">Glucose-methanol-choline oxidoreductase N-terminal domain-containing protein</fullName>
    </recommendedName>
</protein>
<keyword evidence="5" id="KW-1185">Reference proteome</keyword>
<comment type="similarity">
    <text evidence="1">Belongs to the GMC oxidoreductase family.</text>
</comment>
<dbReference type="InterPro" id="IPR012132">
    <property type="entry name" value="GMC_OxRdtase"/>
</dbReference>
<comment type="caution">
    <text evidence="4">The sequence shown here is derived from an EMBL/GenBank/DDBJ whole genome shotgun (WGS) entry which is preliminary data.</text>
</comment>
<keyword evidence="2" id="KW-0285">Flavoprotein</keyword>
<proteinExistence type="inferred from homology"/>
<dbReference type="InterPro" id="IPR007867">
    <property type="entry name" value="GMC_OxRtase_C"/>
</dbReference>